<evidence type="ECO:0000313" key="1">
    <source>
        <dbReference type="EMBL" id="KRZ47991.1"/>
    </source>
</evidence>
<organism evidence="1 2">
    <name type="scientific">Trichinella nativa</name>
    <dbReference type="NCBI Taxonomy" id="6335"/>
    <lineage>
        <taxon>Eukaryota</taxon>
        <taxon>Metazoa</taxon>
        <taxon>Ecdysozoa</taxon>
        <taxon>Nematoda</taxon>
        <taxon>Enoplea</taxon>
        <taxon>Dorylaimia</taxon>
        <taxon>Trichinellida</taxon>
        <taxon>Trichinellidae</taxon>
        <taxon>Trichinella</taxon>
    </lineage>
</organism>
<proteinExistence type="predicted"/>
<accession>A0A0V1KLI8</accession>
<dbReference type="AlphaFoldDB" id="A0A0V1KLI8"/>
<gene>
    <name evidence="1" type="ORF">T02_15840</name>
</gene>
<reference evidence="1 2" key="1">
    <citation type="submission" date="2015-05" db="EMBL/GenBank/DDBJ databases">
        <title>Evolution of Trichinella species and genotypes.</title>
        <authorList>
            <person name="Korhonen P.K."/>
            <person name="Edoardo P."/>
            <person name="Giuseppe L.R."/>
            <person name="Gasser R.B."/>
        </authorList>
    </citation>
    <scope>NUCLEOTIDE SEQUENCE [LARGE SCALE GENOMIC DNA]</scope>
    <source>
        <strain evidence="1">ISS10</strain>
    </source>
</reference>
<protein>
    <submittedName>
        <fullName evidence="1">Uncharacterized protein</fullName>
    </submittedName>
</protein>
<sequence length="79" mass="8928">MRYSRFWKYSFYCNLNCKYKALLFTLHNGNEIDSVCKAVDEKVSTIPCASRPSLILVVPSAIRLLNFANQAECSAFSGL</sequence>
<keyword evidence="2" id="KW-1185">Reference proteome</keyword>
<dbReference type="Proteomes" id="UP000054721">
    <property type="component" value="Unassembled WGS sequence"/>
</dbReference>
<dbReference type="EMBL" id="JYDW01000497">
    <property type="protein sequence ID" value="KRZ47991.1"/>
    <property type="molecule type" value="Genomic_DNA"/>
</dbReference>
<comment type="caution">
    <text evidence="1">The sequence shown here is derived from an EMBL/GenBank/DDBJ whole genome shotgun (WGS) entry which is preliminary data.</text>
</comment>
<evidence type="ECO:0000313" key="2">
    <source>
        <dbReference type="Proteomes" id="UP000054721"/>
    </source>
</evidence>
<name>A0A0V1KLI8_9BILA</name>